<dbReference type="HOGENOM" id="CLU_101062_0_0_1"/>
<feature type="transmembrane region" description="Helical" evidence="1">
    <location>
        <begin position="125"/>
        <end position="146"/>
    </location>
</feature>
<evidence type="ECO:0000313" key="2">
    <source>
        <dbReference type="EMBL" id="KIM39069.1"/>
    </source>
</evidence>
<keyword evidence="3" id="KW-1185">Reference proteome</keyword>
<dbReference type="Proteomes" id="UP000053424">
    <property type="component" value="Unassembled WGS sequence"/>
</dbReference>
<feature type="transmembrane region" description="Helical" evidence="1">
    <location>
        <begin position="48"/>
        <end position="66"/>
    </location>
</feature>
<keyword evidence="1" id="KW-1133">Transmembrane helix</keyword>
<keyword evidence="1" id="KW-0812">Transmembrane</keyword>
<protein>
    <submittedName>
        <fullName evidence="2">Uncharacterized protein</fullName>
    </submittedName>
</protein>
<feature type="transmembrane region" description="Helical" evidence="1">
    <location>
        <begin position="20"/>
        <end position="42"/>
    </location>
</feature>
<feature type="transmembrane region" description="Helical" evidence="1">
    <location>
        <begin position="87"/>
        <end position="113"/>
    </location>
</feature>
<evidence type="ECO:0000256" key="1">
    <source>
        <dbReference type="SAM" id="Phobius"/>
    </source>
</evidence>
<dbReference type="OrthoDB" id="2853572at2759"/>
<organism evidence="2 3">
    <name type="scientific">Hebeloma cylindrosporum</name>
    <dbReference type="NCBI Taxonomy" id="76867"/>
    <lineage>
        <taxon>Eukaryota</taxon>
        <taxon>Fungi</taxon>
        <taxon>Dikarya</taxon>
        <taxon>Basidiomycota</taxon>
        <taxon>Agaricomycotina</taxon>
        <taxon>Agaricomycetes</taxon>
        <taxon>Agaricomycetidae</taxon>
        <taxon>Agaricales</taxon>
        <taxon>Agaricineae</taxon>
        <taxon>Hymenogastraceae</taxon>
        <taxon>Hebeloma</taxon>
    </lineage>
</organism>
<reference evidence="3" key="2">
    <citation type="submission" date="2015-01" db="EMBL/GenBank/DDBJ databases">
        <title>Evolutionary Origins and Diversification of the Mycorrhizal Mutualists.</title>
        <authorList>
            <consortium name="DOE Joint Genome Institute"/>
            <consortium name="Mycorrhizal Genomics Consortium"/>
            <person name="Kohler A."/>
            <person name="Kuo A."/>
            <person name="Nagy L.G."/>
            <person name="Floudas D."/>
            <person name="Copeland A."/>
            <person name="Barry K.W."/>
            <person name="Cichocki N."/>
            <person name="Veneault-Fourrey C."/>
            <person name="LaButti K."/>
            <person name="Lindquist E.A."/>
            <person name="Lipzen A."/>
            <person name="Lundell T."/>
            <person name="Morin E."/>
            <person name="Murat C."/>
            <person name="Riley R."/>
            <person name="Ohm R."/>
            <person name="Sun H."/>
            <person name="Tunlid A."/>
            <person name="Henrissat B."/>
            <person name="Grigoriev I.V."/>
            <person name="Hibbett D.S."/>
            <person name="Martin F."/>
        </authorList>
    </citation>
    <scope>NUCLEOTIDE SEQUENCE [LARGE SCALE GENOMIC DNA]</scope>
    <source>
        <strain evidence="3">h7</strain>
    </source>
</reference>
<dbReference type="EMBL" id="KN831787">
    <property type="protein sequence ID" value="KIM39069.1"/>
    <property type="molecule type" value="Genomic_DNA"/>
</dbReference>
<evidence type="ECO:0000313" key="3">
    <source>
        <dbReference type="Proteomes" id="UP000053424"/>
    </source>
</evidence>
<keyword evidence="1" id="KW-0472">Membrane</keyword>
<sequence length="177" mass="19692">MATDTVSHPELKISRQIGHLLWVSVIVSTCAFAFSMVTFGVFSLWVLHAAYGFTLAHNITLLVLSAKEKKKAPEERSGSLKATSKKASIICTWILVPFWLAAVAMVLAITIIFSQDRFEGPYFYIVPWIEFSFAVLEVGVMGFLGVQCVRERRRIIGLGDTAKWYQLGNFNLEGGQG</sequence>
<proteinExistence type="predicted"/>
<gene>
    <name evidence="2" type="ORF">M413DRAFT_235486</name>
</gene>
<dbReference type="AlphaFoldDB" id="A0A0C3C461"/>
<name>A0A0C3C461_HEBCY</name>
<reference evidence="2 3" key="1">
    <citation type="submission" date="2014-04" db="EMBL/GenBank/DDBJ databases">
        <authorList>
            <consortium name="DOE Joint Genome Institute"/>
            <person name="Kuo A."/>
            <person name="Gay G."/>
            <person name="Dore J."/>
            <person name="Kohler A."/>
            <person name="Nagy L.G."/>
            <person name="Floudas D."/>
            <person name="Copeland A."/>
            <person name="Barry K.W."/>
            <person name="Cichocki N."/>
            <person name="Veneault-Fourrey C."/>
            <person name="LaButti K."/>
            <person name="Lindquist E.A."/>
            <person name="Lipzen A."/>
            <person name="Lundell T."/>
            <person name="Morin E."/>
            <person name="Murat C."/>
            <person name="Sun H."/>
            <person name="Tunlid A."/>
            <person name="Henrissat B."/>
            <person name="Grigoriev I.V."/>
            <person name="Hibbett D.S."/>
            <person name="Martin F."/>
            <person name="Nordberg H.P."/>
            <person name="Cantor M.N."/>
            <person name="Hua S.X."/>
        </authorList>
    </citation>
    <scope>NUCLEOTIDE SEQUENCE [LARGE SCALE GENOMIC DNA]</scope>
    <source>
        <strain evidence="3">h7</strain>
    </source>
</reference>
<accession>A0A0C3C461</accession>